<dbReference type="InterPro" id="IPR034812">
    <property type="entry name" value="Ppo-like_N"/>
</dbReference>
<dbReference type="STRING" id="742152.A0A2H3J241"/>
<gene>
    <name evidence="8" type="primary">LDO2</name>
    <name evidence="8" type="ORF">WOLCODRAFT_134167</name>
</gene>
<organism evidence="8 9">
    <name type="scientific">Wolfiporia cocos (strain MD-104)</name>
    <name type="common">Brown rot fungus</name>
    <dbReference type="NCBI Taxonomy" id="742152"/>
    <lineage>
        <taxon>Eukaryota</taxon>
        <taxon>Fungi</taxon>
        <taxon>Dikarya</taxon>
        <taxon>Basidiomycota</taxon>
        <taxon>Agaricomycotina</taxon>
        <taxon>Agaricomycetes</taxon>
        <taxon>Polyporales</taxon>
        <taxon>Phaeolaceae</taxon>
        <taxon>Wolfiporia</taxon>
    </lineage>
</organism>
<comment type="subunit">
    <text evidence="1">Homotetramer.</text>
</comment>
<dbReference type="GO" id="GO:0005506">
    <property type="term" value="F:iron ion binding"/>
    <property type="evidence" value="ECO:0007669"/>
    <property type="project" value="InterPro"/>
</dbReference>
<dbReference type="PANTHER" id="PTHR11903">
    <property type="entry name" value="PROSTAGLANDIN G/H SYNTHASE"/>
    <property type="match status" value="1"/>
</dbReference>
<accession>A0A2H3J241</accession>
<dbReference type="GO" id="GO:0004601">
    <property type="term" value="F:peroxidase activity"/>
    <property type="evidence" value="ECO:0007669"/>
    <property type="project" value="InterPro"/>
</dbReference>
<evidence type="ECO:0000313" key="8">
    <source>
        <dbReference type="EMBL" id="PCH36246.1"/>
    </source>
</evidence>
<evidence type="ECO:0000256" key="5">
    <source>
        <dbReference type="ARBA" id="ARBA00023002"/>
    </source>
</evidence>
<dbReference type="OMA" id="RHYTIDY"/>
<dbReference type="GO" id="GO:0051213">
    <property type="term" value="F:dioxygenase activity"/>
    <property type="evidence" value="ECO:0007669"/>
    <property type="project" value="UniProtKB-KW"/>
</dbReference>
<dbReference type="GO" id="GO:0020037">
    <property type="term" value="F:heme binding"/>
    <property type="evidence" value="ECO:0007669"/>
    <property type="project" value="InterPro"/>
</dbReference>
<dbReference type="Pfam" id="PF03098">
    <property type="entry name" value="An_peroxidase"/>
    <property type="match status" value="2"/>
</dbReference>
<dbReference type="InterPro" id="IPR050783">
    <property type="entry name" value="Oxylipin_biosynth_metab"/>
</dbReference>
<evidence type="ECO:0000256" key="4">
    <source>
        <dbReference type="ARBA" id="ARBA00022964"/>
    </source>
</evidence>
<feature type="binding site" description="axial binding residue" evidence="7">
    <location>
        <position position="373"/>
    </location>
    <ligand>
        <name>heme b</name>
        <dbReference type="ChEBI" id="CHEBI:60344"/>
    </ligand>
    <ligandPart>
        <name>Fe</name>
        <dbReference type="ChEBI" id="CHEBI:18248"/>
    </ligandPart>
</feature>
<dbReference type="InterPro" id="IPR036396">
    <property type="entry name" value="Cyt_P450_sf"/>
</dbReference>
<dbReference type="GO" id="GO:0016705">
    <property type="term" value="F:oxidoreductase activity, acting on paired donors, with incorporation or reduction of molecular oxygen"/>
    <property type="evidence" value="ECO:0007669"/>
    <property type="project" value="InterPro"/>
</dbReference>
<dbReference type="SUPFAM" id="SSF48113">
    <property type="entry name" value="Heme-dependent peroxidases"/>
    <property type="match status" value="1"/>
</dbReference>
<dbReference type="SUPFAM" id="SSF48264">
    <property type="entry name" value="Cytochrome P450"/>
    <property type="match status" value="1"/>
</dbReference>
<dbReference type="InterPro" id="IPR010255">
    <property type="entry name" value="Haem_peroxidase_sf"/>
</dbReference>
<dbReference type="EMBL" id="KB467876">
    <property type="protein sequence ID" value="PCH36246.1"/>
    <property type="molecule type" value="Genomic_DNA"/>
</dbReference>
<dbReference type="InterPro" id="IPR037120">
    <property type="entry name" value="Haem_peroxidase_sf_animal"/>
</dbReference>
<dbReference type="OrthoDB" id="823504at2759"/>
<keyword evidence="6 7" id="KW-0408">Iron</keyword>
<evidence type="ECO:0000256" key="1">
    <source>
        <dbReference type="ARBA" id="ARBA00011881"/>
    </source>
</evidence>
<dbReference type="InterPro" id="IPR019791">
    <property type="entry name" value="Haem_peroxidase_animal"/>
</dbReference>
<evidence type="ECO:0000256" key="2">
    <source>
        <dbReference type="ARBA" id="ARBA00022617"/>
    </source>
</evidence>
<keyword evidence="2 7" id="KW-0349">Heme</keyword>
<dbReference type="AlphaFoldDB" id="A0A2H3J241"/>
<keyword evidence="4" id="KW-0223">Dioxygenase</keyword>
<keyword evidence="5" id="KW-0560">Oxidoreductase</keyword>
<protein>
    <submittedName>
        <fullName evidence="8">Linoleate diol synthase</fullName>
    </submittedName>
</protein>
<dbReference type="PROSITE" id="PS50292">
    <property type="entry name" value="PEROXIDASE_3"/>
    <property type="match status" value="1"/>
</dbReference>
<dbReference type="PANTHER" id="PTHR11903:SF37">
    <property type="entry name" value="PSI-PRODUCING OXYGENASE A"/>
    <property type="match status" value="1"/>
</dbReference>
<sequence length="1061" mass="118327">MTSRLSRFSTYTSSVENDFSRAEHDATAHAEKLLQSFRDQIKSGGTISWDLQTVSALLDVLKHPDGIDDRKMLLEHILVFLSNHADTAFGQTLSNATVELLYNDLAHPPETYVGERYSWRTADGSNNNMSVPDMGKAGTPYARSVQQTHPLPTNELPDAGLVFDTLLRREAFVKHPAGLSSMMFSFAALVIHSVFRTKHNDVSINETSSYVDLAPLYGNDQAAQDKIRVRDGRGLLHPDTFAEDRLLLLPPAVCVLLVLFNRNHNYIARMLLQLNERGHYVDPASLSADDPQRSSVLLKQEEEIFQTARLCNCAWFASVVFSDYFSAILGLVRQGNSWSLDPFGEIRQKDHTLFERGRGNVCSVEFNCLYRWHATTSVQDEKWIEQQFKQIFPNKTWDGVTIADFRATAQELAKMEPDVTHWTFGNLQRQPTTGAFKDDELAKIIQNATSHPAAAFQARGTPHVMRLHEIMGIESNRQWGCCSLNDFRKFLGLKPYASFLEWNPDPEIARAAEKLYGSIDRLELYVGLQAEAAKPVVEGAGLCPGYTISRAILSDAIALTRGDRFFTADYTPYNMTCWGFADCQRNPDSPGYGSMLGRLLLRTLPDQFASNSSYTWFPLMTPEAMDAVLTRLGDIKTYDLSPPVTAPPVREVSAYAAVAQALADEEPFSPRFASRGSKVISGQGFFIASDDPARAAREQRAMLGVLEEFSGGIIDSIYQKTRELMLSQSYTSVGTLTRHVDLMRDVVKYAPIHWASKFVGIRLKSKPNSNDGDYTPQELFGTISDIYSFLFLDVDSAKLLKLEQRVRADIQKLLGIIKTSLNASSRLSIVGFVETLTGLFTGRERSSHDVLSERLVQLGYPADTLANMLLAVLVGATVEMSQAIINVVNFYLDVREQTGVEQLATKTKLSTQEDGELQGYVLEALRLEPTFRGVYRQATRSVSIGGQSLKAGDTIFVDIASADLDNHVFADASQVNPHRSPVERYLVGDGAARCLGRELSSRIIAQVLRAVFSFRNVHRAPGQSGTLKRFKTDAQRTSTFLYLSEKQELTPWATSMVIQFE</sequence>
<dbReference type="GO" id="GO:0006979">
    <property type="term" value="P:response to oxidative stress"/>
    <property type="evidence" value="ECO:0007669"/>
    <property type="project" value="InterPro"/>
</dbReference>
<dbReference type="Gene3D" id="1.10.630.10">
    <property type="entry name" value="Cytochrome P450"/>
    <property type="match status" value="1"/>
</dbReference>
<reference evidence="8 9" key="1">
    <citation type="journal article" date="2012" name="Science">
        <title>The Paleozoic origin of enzymatic lignin decomposition reconstructed from 31 fungal genomes.</title>
        <authorList>
            <person name="Floudas D."/>
            <person name="Binder M."/>
            <person name="Riley R."/>
            <person name="Barry K."/>
            <person name="Blanchette R.A."/>
            <person name="Henrissat B."/>
            <person name="Martinez A.T."/>
            <person name="Otillar R."/>
            <person name="Spatafora J.W."/>
            <person name="Yadav J.S."/>
            <person name="Aerts A."/>
            <person name="Benoit I."/>
            <person name="Boyd A."/>
            <person name="Carlson A."/>
            <person name="Copeland A."/>
            <person name="Coutinho P.M."/>
            <person name="de Vries R.P."/>
            <person name="Ferreira P."/>
            <person name="Findley K."/>
            <person name="Foster B."/>
            <person name="Gaskell J."/>
            <person name="Glotzer D."/>
            <person name="Gorecki P."/>
            <person name="Heitman J."/>
            <person name="Hesse C."/>
            <person name="Hori C."/>
            <person name="Igarashi K."/>
            <person name="Jurgens J.A."/>
            <person name="Kallen N."/>
            <person name="Kersten P."/>
            <person name="Kohler A."/>
            <person name="Kuees U."/>
            <person name="Kumar T.K.A."/>
            <person name="Kuo A."/>
            <person name="LaButti K."/>
            <person name="Larrondo L.F."/>
            <person name="Lindquist E."/>
            <person name="Ling A."/>
            <person name="Lombard V."/>
            <person name="Lucas S."/>
            <person name="Lundell T."/>
            <person name="Martin R."/>
            <person name="McLaughlin D.J."/>
            <person name="Morgenstern I."/>
            <person name="Morin E."/>
            <person name="Murat C."/>
            <person name="Nagy L.G."/>
            <person name="Nolan M."/>
            <person name="Ohm R.A."/>
            <person name="Patyshakuliyeva A."/>
            <person name="Rokas A."/>
            <person name="Ruiz-Duenas F.J."/>
            <person name="Sabat G."/>
            <person name="Salamov A."/>
            <person name="Samejima M."/>
            <person name="Schmutz J."/>
            <person name="Slot J.C."/>
            <person name="St John F."/>
            <person name="Stenlid J."/>
            <person name="Sun H."/>
            <person name="Sun S."/>
            <person name="Syed K."/>
            <person name="Tsang A."/>
            <person name="Wiebenga A."/>
            <person name="Young D."/>
            <person name="Pisabarro A."/>
            <person name="Eastwood D.C."/>
            <person name="Martin F."/>
            <person name="Cullen D."/>
            <person name="Grigoriev I.V."/>
            <person name="Hibbett D.S."/>
        </authorList>
    </citation>
    <scope>NUCLEOTIDE SEQUENCE [LARGE SCALE GENOMIC DNA]</scope>
    <source>
        <strain evidence="8 9">MD-104</strain>
    </source>
</reference>
<proteinExistence type="predicted"/>
<keyword evidence="3 7" id="KW-0479">Metal-binding</keyword>
<keyword evidence="9" id="KW-1185">Reference proteome</keyword>
<dbReference type="Pfam" id="PF00067">
    <property type="entry name" value="p450"/>
    <property type="match status" value="1"/>
</dbReference>
<dbReference type="CDD" id="cd09817">
    <property type="entry name" value="linoleate_diol_synthase_like"/>
    <property type="match status" value="1"/>
</dbReference>
<dbReference type="InterPro" id="IPR001128">
    <property type="entry name" value="Cyt_P450"/>
</dbReference>
<evidence type="ECO:0000256" key="6">
    <source>
        <dbReference type="ARBA" id="ARBA00023004"/>
    </source>
</evidence>
<evidence type="ECO:0000313" key="9">
    <source>
        <dbReference type="Proteomes" id="UP000218811"/>
    </source>
</evidence>
<evidence type="ECO:0000256" key="7">
    <source>
        <dbReference type="PIRSR" id="PIRSR619791-2"/>
    </source>
</evidence>
<dbReference type="PRINTS" id="PR00457">
    <property type="entry name" value="ANPEROXIDASE"/>
</dbReference>
<dbReference type="Proteomes" id="UP000218811">
    <property type="component" value="Unassembled WGS sequence"/>
</dbReference>
<evidence type="ECO:0000256" key="3">
    <source>
        <dbReference type="ARBA" id="ARBA00022723"/>
    </source>
</evidence>
<dbReference type="GO" id="GO:0006631">
    <property type="term" value="P:fatty acid metabolic process"/>
    <property type="evidence" value="ECO:0007669"/>
    <property type="project" value="UniProtKB-ARBA"/>
</dbReference>
<dbReference type="GO" id="GO:0004497">
    <property type="term" value="F:monooxygenase activity"/>
    <property type="evidence" value="ECO:0007669"/>
    <property type="project" value="InterPro"/>
</dbReference>
<dbReference type="Gene3D" id="1.10.640.10">
    <property type="entry name" value="Haem peroxidase domain superfamily, animal type"/>
    <property type="match status" value="1"/>
</dbReference>
<name>A0A2H3J241_WOLCO</name>